<protein>
    <submittedName>
        <fullName evidence="2">Uncharacterized protein</fullName>
    </submittedName>
</protein>
<feature type="compositionally biased region" description="Basic residues" evidence="1">
    <location>
        <begin position="146"/>
        <end position="160"/>
    </location>
</feature>
<name>A0A9Q3BSW7_9BASI</name>
<proteinExistence type="predicted"/>
<dbReference type="AlphaFoldDB" id="A0A9Q3BSW7"/>
<sequence length="201" mass="22501">MEDARASTSSQRLARTLNTLLERPQADRTSISVIRDEQLSEGSSGNIPVSLQELVYGGKAAGMGTPDQLVDRNNELLPSIKEVIIPRKDSRLSEGLDTHVCKGKVQEIKAWLKNQSILSEDQKKEKSPVEAPQASTSKNPPQQVSRKGKKAQRARKRQSPSRKSLTFRAPVFQRNKINPWKMCSIWKELLWNSKKGGGKNE</sequence>
<comment type="caution">
    <text evidence="2">The sequence shown here is derived from an EMBL/GenBank/DDBJ whole genome shotgun (WGS) entry which is preliminary data.</text>
</comment>
<feature type="region of interest" description="Disordered" evidence="1">
    <location>
        <begin position="119"/>
        <end position="170"/>
    </location>
</feature>
<organism evidence="2 3">
    <name type="scientific">Austropuccinia psidii MF-1</name>
    <dbReference type="NCBI Taxonomy" id="1389203"/>
    <lineage>
        <taxon>Eukaryota</taxon>
        <taxon>Fungi</taxon>
        <taxon>Dikarya</taxon>
        <taxon>Basidiomycota</taxon>
        <taxon>Pucciniomycotina</taxon>
        <taxon>Pucciniomycetes</taxon>
        <taxon>Pucciniales</taxon>
        <taxon>Sphaerophragmiaceae</taxon>
        <taxon>Austropuccinia</taxon>
    </lineage>
</organism>
<keyword evidence="3" id="KW-1185">Reference proteome</keyword>
<reference evidence="2" key="1">
    <citation type="submission" date="2021-03" db="EMBL/GenBank/DDBJ databases">
        <title>Draft genome sequence of rust myrtle Austropuccinia psidii MF-1, a brazilian biotype.</title>
        <authorList>
            <person name="Quecine M.C."/>
            <person name="Pachon D.M.R."/>
            <person name="Bonatelli M.L."/>
            <person name="Correr F.H."/>
            <person name="Franceschini L.M."/>
            <person name="Leite T.F."/>
            <person name="Margarido G.R.A."/>
            <person name="Almeida C.A."/>
            <person name="Ferrarezi J.A."/>
            <person name="Labate C.A."/>
        </authorList>
    </citation>
    <scope>NUCLEOTIDE SEQUENCE</scope>
    <source>
        <strain evidence="2">MF-1</strain>
    </source>
</reference>
<dbReference type="EMBL" id="AVOT02002415">
    <property type="protein sequence ID" value="MBW0470271.1"/>
    <property type="molecule type" value="Genomic_DNA"/>
</dbReference>
<evidence type="ECO:0000313" key="3">
    <source>
        <dbReference type="Proteomes" id="UP000765509"/>
    </source>
</evidence>
<gene>
    <name evidence="2" type="ORF">O181_009986</name>
</gene>
<evidence type="ECO:0000256" key="1">
    <source>
        <dbReference type="SAM" id="MobiDB-lite"/>
    </source>
</evidence>
<feature type="compositionally biased region" description="Polar residues" evidence="1">
    <location>
        <begin position="133"/>
        <end position="145"/>
    </location>
</feature>
<evidence type="ECO:0000313" key="2">
    <source>
        <dbReference type="EMBL" id="MBW0470271.1"/>
    </source>
</evidence>
<accession>A0A9Q3BSW7</accession>
<dbReference type="Proteomes" id="UP000765509">
    <property type="component" value="Unassembled WGS sequence"/>
</dbReference>